<keyword evidence="7" id="KW-1185">Reference proteome</keyword>
<name>A0A9Q0N375_9DIPT</name>
<dbReference type="SUPFAM" id="SSF48371">
    <property type="entry name" value="ARM repeat"/>
    <property type="match status" value="1"/>
</dbReference>
<dbReference type="GO" id="GO:0005737">
    <property type="term" value="C:cytoplasm"/>
    <property type="evidence" value="ECO:0007669"/>
    <property type="project" value="UniProtKB-SubCell"/>
</dbReference>
<dbReference type="Proteomes" id="UP001151699">
    <property type="component" value="Chromosome B"/>
</dbReference>
<evidence type="ECO:0000256" key="4">
    <source>
        <dbReference type="ARBA" id="ARBA00022737"/>
    </source>
</evidence>
<dbReference type="InterPro" id="IPR016024">
    <property type="entry name" value="ARM-type_fold"/>
</dbReference>
<reference evidence="6" key="1">
    <citation type="submission" date="2022-07" db="EMBL/GenBank/DDBJ databases">
        <authorList>
            <person name="Trinca V."/>
            <person name="Uliana J.V.C."/>
            <person name="Torres T.T."/>
            <person name="Ward R.J."/>
            <person name="Monesi N."/>
        </authorList>
    </citation>
    <scope>NUCLEOTIDE SEQUENCE</scope>
    <source>
        <strain evidence="6">HSMRA1968</strain>
        <tissue evidence="6">Whole embryos</tissue>
    </source>
</reference>
<gene>
    <name evidence="6" type="primary">IPO4_0</name>
    <name evidence="6" type="ORF">Bhyg_07711</name>
</gene>
<dbReference type="AlphaFoldDB" id="A0A9Q0N375"/>
<dbReference type="PANTHER" id="PTHR10527">
    <property type="entry name" value="IMPORTIN BETA"/>
    <property type="match status" value="1"/>
</dbReference>
<feature type="non-terminal residue" evidence="6">
    <location>
        <position position="1"/>
    </location>
</feature>
<evidence type="ECO:0000313" key="6">
    <source>
        <dbReference type="EMBL" id="KAJ6642757.1"/>
    </source>
</evidence>
<dbReference type="OrthoDB" id="7862313at2759"/>
<dbReference type="InterPro" id="IPR011989">
    <property type="entry name" value="ARM-like"/>
</dbReference>
<dbReference type="InterPro" id="IPR040122">
    <property type="entry name" value="Importin_beta"/>
</dbReference>
<evidence type="ECO:0000256" key="5">
    <source>
        <dbReference type="ARBA" id="ARBA00022927"/>
    </source>
</evidence>
<evidence type="ECO:0000313" key="7">
    <source>
        <dbReference type="Proteomes" id="UP001151699"/>
    </source>
</evidence>
<accession>A0A9Q0N375</accession>
<keyword evidence="2" id="KW-0813">Transport</keyword>
<sequence>LNVVNAFLDEKEEAILALKQLAEFSGPAFVPYLSTCFENIYKMLDHSSEEIRKSALVALAQFIVSLNQNNDDAGVRNGVAIFIPKAAEIIKNDADCQVVMTALDSYGVLLKDLKHKVIFTEELKTTIFTCIQNVLTSKVSCQLYDNQGEDDEQEESEYDEALIQVAGDVLPKFGSALSPDEFSTYFRQIVPILVAKIEKSRNSDDQETQRSFAYGTLSECFQPLQNRLGEWFETFLPGFLHGLQDEFSQVRHNCVYGLGELVLHSGEVAYSKFPMVLSALSTAVSQEEHPGTLDNICGALARLIMANFKLIPLEQVLPVFIQNLPLREDFDENLTIFQSFTTLWTQQPESLLMVLEGVIMAGVHVLHKNQYKGDETRNVILNLLQDIRLRFGDRFSQVVNNDPAIASFVQTW</sequence>
<evidence type="ECO:0000256" key="1">
    <source>
        <dbReference type="ARBA" id="ARBA00004496"/>
    </source>
</evidence>
<keyword evidence="4" id="KW-0677">Repeat</keyword>
<dbReference type="GO" id="GO:0005634">
    <property type="term" value="C:nucleus"/>
    <property type="evidence" value="ECO:0007669"/>
    <property type="project" value="UniProtKB-SubCell"/>
</dbReference>
<comment type="caution">
    <text evidence="6">The sequence shown here is derived from an EMBL/GenBank/DDBJ whole genome shotgun (WGS) entry which is preliminary data.</text>
</comment>
<keyword evidence="5" id="KW-0653">Protein transport</keyword>
<proteinExistence type="predicted"/>
<evidence type="ECO:0000256" key="3">
    <source>
        <dbReference type="ARBA" id="ARBA00022490"/>
    </source>
</evidence>
<comment type="subcellular location">
    <subcellularLocation>
        <location evidence="1">Cytoplasm</location>
    </subcellularLocation>
</comment>
<dbReference type="Gene3D" id="1.25.10.10">
    <property type="entry name" value="Leucine-rich Repeat Variant"/>
    <property type="match status" value="1"/>
</dbReference>
<dbReference type="GO" id="GO:0006606">
    <property type="term" value="P:protein import into nucleus"/>
    <property type="evidence" value="ECO:0007669"/>
    <property type="project" value="InterPro"/>
</dbReference>
<dbReference type="EMBL" id="WJQU01000002">
    <property type="protein sequence ID" value="KAJ6642757.1"/>
    <property type="molecule type" value="Genomic_DNA"/>
</dbReference>
<keyword evidence="3" id="KW-0963">Cytoplasm</keyword>
<feature type="non-terminal residue" evidence="6">
    <location>
        <position position="412"/>
    </location>
</feature>
<protein>
    <submittedName>
        <fullName evidence="6">Importin-4</fullName>
    </submittedName>
</protein>
<organism evidence="6 7">
    <name type="scientific">Pseudolycoriella hygida</name>
    <dbReference type="NCBI Taxonomy" id="35572"/>
    <lineage>
        <taxon>Eukaryota</taxon>
        <taxon>Metazoa</taxon>
        <taxon>Ecdysozoa</taxon>
        <taxon>Arthropoda</taxon>
        <taxon>Hexapoda</taxon>
        <taxon>Insecta</taxon>
        <taxon>Pterygota</taxon>
        <taxon>Neoptera</taxon>
        <taxon>Endopterygota</taxon>
        <taxon>Diptera</taxon>
        <taxon>Nematocera</taxon>
        <taxon>Sciaroidea</taxon>
        <taxon>Sciaridae</taxon>
        <taxon>Pseudolycoriella</taxon>
    </lineage>
</organism>
<dbReference type="InterPro" id="IPR000357">
    <property type="entry name" value="HEAT"/>
</dbReference>
<evidence type="ECO:0000256" key="2">
    <source>
        <dbReference type="ARBA" id="ARBA00022448"/>
    </source>
</evidence>
<dbReference type="Pfam" id="PF02985">
    <property type="entry name" value="HEAT"/>
    <property type="match status" value="1"/>
</dbReference>